<evidence type="ECO:0000313" key="6">
    <source>
        <dbReference type="EMBL" id="KAK1367555.1"/>
    </source>
</evidence>
<dbReference type="InterPro" id="IPR005508">
    <property type="entry name" value="At2g31720-like"/>
</dbReference>
<evidence type="ECO:0000256" key="4">
    <source>
        <dbReference type="ARBA" id="ARBA00023163"/>
    </source>
</evidence>
<dbReference type="InterPro" id="IPR003340">
    <property type="entry name" value="B3_DNA-bd"/>
</dbReference>
<proteinExistence type="predicted"/>
<dbReference type="EMBL" id="JAUIZM010000008">
    <property type="protein sequence ID" value="KAK1367555.1"/>
    <property type="molecule type" value="Genomic_DNA"/>
</dbReference>
<dbReference type="PANTHER" id="PTHR31541">
    <property type="entry name" value="B3 DOMAIN PLANT PROTEIN-RELATED"/>
    <property type="match status" value="1"/>
</dbReference>
<dbReference type="InterPro" id="IPR015300">
    <property type="entry name" value="DNA-bd_pseudobarrel_sf"/>
</dbReference>
<sequence>MELDKDYKQDCEAALILCSLTYVEVDQKTAEDMEKQRYEAIHATPVDHQLRRWLPPVPSVTHRIGECSRVISKQLEGSDVKNSQARLALKKEYVEKEFKPMLNSNESMSDGIDVIVYDSHGNRYENMRFKLWGIKMYVFTRQWKQFSEDYKLISKKDSVKVWMFRDKYTRKMCSVIIPILDHTVSIAERINIRSALNK</sequence>
<keyword evidence="3" id="KW-0238">DNA-binding</keyword>
<dbReference type="CDD" id="cd10017">
    <property type="entry name" value="B3_DNA"/>
    <property type="match status" value="1"/>
</dbReference>
<evidence type="ECO:0000256" key="3">
    <source>
        <dbReference type="ARBA" id="ARBA00023125"/>
    </source>
</evidence>
<gene>
    <name evidence="6" type="ORF">POM88_033647</name>
</gene>
<name>A0AAD8HK59_9APIA</name>
<dbReference type="AlphaFoldDB" id="A0AAD8HK59"/>
<comment type="caution">
    <text evidence="6">The sequence shown here is derived from an EMBL/GenBank/DDBJ whole genome shotgun (WGS) entry which is preliminary data.</text>
</comment>
<dbReference type="GO" id="GO:0005634">
    <property type="term" value="C:nucleus"/>
    <property type="evidence" value="ECO:0007669"/>
    <property type="project" value="UniProtKB-SubCell"/>
</dbReference>
<dbReference type="PANTHER" id="PTHR31541:SF28">
    <property type="entry name" value="TF-B3 DOMAIN-CONTAINING PROTEIN"/>
    <property type="match status" value="1"/>
</dbReference>
<protein>
    <recommendedName>
        <fullName evidence="8">B3 domain-containing protein</fullName>
    </recommendedName>
</protein>
<comment type="subcellular location">
    <subcellularLocation>
        <location evidence="1">Nucleus</location>
    </subcellularLocation>
</comment>
<reference evidence="6" key="2">
    <citation type="submission" date="2023-05" db="EMBL/GenBank/DDBJ databases">
        <authorList>
            <person name="Schelkunov M.I."/>
        </authorList>
    </citation>
    <scope>NUCLEOTIDE SEQUENCE</scope>
    <source>
        <strain evidence="6">Hsosn_3</strain>
        <tissue evidence="6">Leaf</tissue>
    </source>
</reference>
<evidence type="ECO:0000256" key="5">
    <source>
        <dbReference type="ARBA" id="ARBA00023242"/>
    </source>
</evidence>
<evidence type="ECO:0000313" key="7">
    <source>
        <dbReference type="Proteomes" id="UP001237642"/>
    </source>
</evidence>
<evidence type="ECO:0000256" key="1">
    <source>
        <dbReference type="ARBA" id="ARBA00004123"/>
    </source>
</evidence>
<evidence type="ECO:0000256" key="2">
    <source>
        <dbReference type="ARBA" id="ARBA00023015"/>
    </source>
</evidence>
<keyword evidence="2" id="KW-0805">Transcription regulation</keyword>
<keyword evidence="4" id="KW-0804">Transcription</keyword>
<dbReference type="Proteomes" id="UP001237642">
    <property type="component" value="Unassembled WGS sequence"/>
</dbReference>
<organism evidence="6 7">
    <name type="scientific">Heracleum sosnowskyi</name>
    <dbReference type="NCBI Taxonomy" id="360622"/>
    <lineage>
        <taxon>Eukaryota</taxon>
        <taxon>Viridiplantae</taxon>
        <taxon>Streptophyta</taxon>
        <taxon>Embryophyta</taxon>
        <taxon>Tracheophyta</taxon>
        <taxon>Spermatophyta</taxon>
        <taxon>Magnoliopsida</taxon>
        <taxon>eudicotyledons</taxon>
        <taxon>Gunneridae</taxon>
        <taxon>Pentapetalae</taxon>
        <taxon>asterids</taxon>
        <taxon>campanulids</taxon>
        <taxon>Apiales</taxon>
        <taxon>Apiaceae</taxon>
        <taxon>Apioideae</taxon>
        <taxon>apioid superclade</taxon>
        <taxon>Tordylieae</taxon>
        <taxon>Tordyliinae</taxon>
        <taxon>Heracleum</taxon>
    </lineage>
</organism>
<keyword evidence="7" id="KW-1185">Reference proteome</keyword>
<keyword evidence="5" id="KW-0539">Nucleus</keyword>
<dbReference type="Gene3D" id="2.40.330.10">
    <property type="entry name" value="DNA-binding pseudobarrel domain"/>
    <property type="match status" value="1"/>
</dbReference>
<evidence type="ECO:0008006" key="8">
    <source>
        <dbReference type="Google" id="ProtNLM"/>
    </source>
</evidence>
<dbReference type="SUPFAM" id="SSF101936">
    <property type="entry name" value="DNA-binding pseudobarrel domain"/>
    <property type="match status" value="1"/>
</dbReference>
<dbReference type="GO" id="GO:0003677">
    <property type="term" value="F:DNA binding"/>
    <property type="evidence" value="ECO:0007669"/>
    <property type="project" value="UniProtKB-KW"/>
</dbReference>
<reference evidence="6" key="1">
    <citation type="submission" date="2023-02" db="EMBL/GenBank/DDBJ databases">
        <title>Genome of toxic invasive species Heracleum sosnowskyi carries increased number of genes despite the absence of recent whole-genome duplications.</title>
        <authorList>
            <person name="Schelkunov M."/>
            <person name="Shtratnikova V."/>
            <person name="Makarenko M."/>
            <person name="Klepikova A."/>
            <person name="Omelchenko D."/>
            <person name="Novikova G."/>
            <person name="Obukhova E."/>
            <person name="Bogdanov V."/>
            <person name="Penin A."/>
            <person name="Logacheva M."/>
        </authorList>
    </citation>
    <scope>NUCLEOTIDE SEQUENCE</scope>
    <source>
        <strain evidence="6">Hsosn_3</strain>
        <tissue evidence="6">Leaf</tissue>
    </source>
</reference>
<accession>A0AAD8HK59</accession>